<dbReference type="InterPro" id="IPR001505">
    <property type="entry name" value="Copper_CuA"/>
</dbReference>
<sequence>MPDTVAERTIADEPFVIPRAVLALLAGLLLAGCQGPASTLDPAGRGADDIALLFRIMAAGAAVVWAIVVAIALYAGLVNPRPHSRRSARWLILGGGVLFPTVTLAALLVYGLVLMPQLREPPPADGLRIAVSGEQWWWRVDYHVPGSDTPVTLANEVRLPVGERTEFRLTSPDVIHSFWVPSLGGKLDNIPGRTTTLVLEPTRTGTFEGICAEYCGTSHARMEFLAVVMERDAFDRWLAAQAAPARAPSTALARRGAEAFMTHGCAACHTVRGTPAAGRVGPDLTHVGSRLSLAAGTLPNDAGAFRRWIDHPDRIKPDVLMPAFGMLPDDDLDAIAAYLEDLQ</sequence>
<evidence type="ECO:0000256" key="11">
    <source>
        <dbReference type="ARBA" id="ARBA00023008"/>
    </source>
</evidence>
<evidence type="ECO:0000256" key="17">
    <source>
        <dbReference type="SAM" id="Phobius"/>
    </source>
</evidence>
<dbReference type="Pfam" id="PF00034">
    <property type="entry name" value="Cytochrom_C"/>
    <property type="match status" value="1"/>
</dbReference>
<dbReference type="InterPro" id="IPR014222">
    <property type="entry name" value="Cyt_c_oxidase_su2"/>
</dbReference>
<accession>A0ABM8UHV7</accession>
<dbReference type="PANTHER" id="PTHR22888:SF9">
    <property type="entry name" value="CYTOCHROME C OXIDASE SUBUNIT 2"/>
    <property type="match status" value="1"/>
</dbReference>
<comment type="similarity">
    <text evidence="2">Belongs to the cytochrome c oxidase subunit 2 family.</text>
</comment>
<keyword evidence="11" id="KW-0186">Copper</keyword>
<evidence type="ECO:0000256" key="13">
    <source>
        <dbReference type="ARBA" id="ARBA00024688"/>
    </source>
</evidence>
<dbReference type="Proteomes" id="UP000680116">
    <property type="component" value="Chromosome"/>
</dbReference>
<proteinExistence type="inferred from homology"/>
<keyword evidence="6 17" id="KW-0812">Transmembrane</keyword>
<gene>
    <name evidence="20" type="primary">ctaC</name>
    <name evidence="20" type="ORF">LYB30171_02285</name>
</gene>
<keyword evidence="10 16" id="KW-0408">Iron</keyword>
<evidence type="ECO:0000256" key="1">
    <source>
        <dbReference type="ARBA" id="ARBA00004141"/>
    </source>
</evidence>
<feature type="domain" description="Cytochrome c" evidence="19">
    <location>
        <begin position="251"/>
        <end position="343"/>
    </location>
</feature>
<evidence type="ECO:0000313" key="20">
    <source>
        <dbReference type="EMBL" id="CAG4976864.1"/>
    </source>
</evidence>
<evidence type="ECO:0000256" key="14">
    <source>
        <dbReference type="ARBA" id="ARBA00031399"/>
    </source>
</evidence>
<feature type="domain" description="Cytochrome oxidase subunit II copper A binding" evidence="18">
    <location>
        <begin position="124"/>
        <end position="240"/>
    </location>
</feature>
<dbReference type="RefSeq" id="WP_215218785.1">
    <property type="nucleotide sequence ID" value="NZ_OU015430.1"/>
</dbReference>
<keyword evidence="20" id="KW-0560">Oxidoreductase</keyword>
<evidence type="ECO:0000256" key="8">
    <source>
        <dbReference type="ARBA" id="ARBA00022982"/>
    </source>
</evidence>
<name>A0ABM8UHV7_9GAMM</name>
<protein>
    <recommendedName>
        <fullName evidence="14">Cytochrome aa3 subunit 2</fullName>
    </recommendedName>
</protein>
<dbReference type="Gene3D" id="2.60.40.420">
    <property type="entry name" value="Cupredoxins - blue copper proteins"/>
    <property type="match status" value="1"/>
</dbReference>
<dbReference type="InterPro" id="IPR009056">
    <property type="entry name" value="Cyt_c-like_dom"/>
</dbReference>
<dbReference type="PROSITE" id="PS50857">
    <property type="entry name" value="COX2_CUA"/>
    <property type="match status" value="1"/>
</dbReference>
<evidence type="ECO:0000256" key="2">
    <source>
        <dbReference type="ARBA" id="ARBA00007866"/>
    </source>
</evidence>
<keyword evidence="4 16" id="KW-0349">Heme</keyword>
<dbReference type="PANTHER" id="PTHR22888">
    <property type="entry name" value="CYTOCHROME C OXIDASE, SUBUNIT II"/>
    <property type="match status" value="1"/>
</dbReference>
<evidence type="ECO:0000256" key="7">
    <source>
        <dbReference type="ARBA" id="ARBA00022723"/>
    </source>
</evidence>
<dbReference type="SUPFAM" id="SSF49503">
    <property type="entry name" value="Cupredoxins"/>
    <property type="match status" value="1"/>
</dbReference>
<feature type="transmembrane region" description="Helical" evidence="17">
    <location>
        <begin position="55"/>
        <end position="78"/>
    </location>
</feature>
<evidence type="ECO:0000259" key="18">
    <source>
        <dbReference type="PROSITE" id="PS50857"/>
    </source>
</evidence>
<evidence type="ECO:0000313" key="21">
    <source>
        <dbReference type="Proteomes" id="UP000680116"/>
    </source>
</evidence>
<evidence type="ECO:0000256" key="3">
    <source>
        <dbReference type="ARBA" id="ARBA00022448"/>
    </source>
</evidence>
<comment type="catalytic activity">
    <reaction evidence="15">
        <text>4 Fe(II)-[cytochrome c] + O2 + 8 H(+)(in) = 4 Fe(III)-[cytochrome c] + 2 H2O + 4 H(+)(out)</text>
        <dbReference type="Rhea" id="RHEA:11436"/>
        <dbReference type="Rhea" id="RHEA-COMP:10350"/>
        <dbReference type="Rhea" id="RHEA-COMP:14399"/>
        <dbReference type="ChEBI" id="CHEBI:15377"/>
        <dbReference type="ChEBI" id="CHEBI:15378"/>
        <dbReference type="ChEBI" id="CHEBI:15379"/>
        <dbReference type="ChEBI" id="CHEBI:29033"/>
        <dbReference type="ChEBI" id="CHEBI:29034"/>
        <dbReference type="EC" id="7.1.1.9"/>
    </reaction>
</comment>
<dbReference type="NCBIfam" id="TIGR02866">
    <property type="entry name" value="CoxB"/>
    <property type="match status" value="1"/>
</dbReference>
<evidence type="ECO:0000256" key="15">
    <source>
        <dbReference type="ARBA" id="ARBA00047816"/>
    </source>
</evidence>
<keyword evidence="5" id="KW-0679">Respiratory chain</keyword>
<evidence type="ECO:0000256" key="10">
    <source>
        <dbReference type="ARBA" id="ARBA00023004"/>
    </source>
</evidence>
<dbReference type="InterPro" id="IPR034236">
    <property type="entry name" value="CuRO_CcO_Caa3_II"/>
</dbReference>
<keyword evidence="9 17" id="KW-1133">Transmembrane helix</keyword>
<feature type="transmembrane region" description="Helical" evidence="17">
    <location>
        <begin position="90"/>
        <end position="113"/>
    </location>
</feature>
<dbReference type="Pfam" id="PF00116">
    <property type="entry name" value="COX2"/>
    <property type="match status" value="1"/>
</dbReference>
<dbReference type="InterPro" id="IPR008972">
    <property type="entry name" value="Cupredoxin"/>
</dbReference>
<dbReference type="PROSITE" id="PS00078">
    <property type="entry name" value="COX2"/>
    <property type="match status" value="1"/>
</dbReference>
<evidence type="ECO:0000256" key="9">
    <source>
        <dbReference type="ARBA" id="ARBA00022989"/>
    </source>
</evidence>
<dbReference type="CDD" id="cd04213">
    <property type="entry name" value="CuRO_CcO_Caa3_II"/>
    <property type="match status" value="1"/>
</dbReference>
<evidence type="ECO:0000256" key="12">
    <source>
        <dbReference type="ARBA" id="ARBA00023136"/>
    </source>
</evidence>
<dbReference type="GO" id="GO:0016491">
    <property type="term" value="F:oxidoreductase activity"/>
    <property type="evidence" value="ECO:0007669"/>
    <property type="project" value="UniProtKB-KW"/>
</dbReference>
<keyword evidence="8" id="KW-0249">Electron transport</keyword>
<dbReference type="PROSITE" id="PS51007">
    <property type="entry name" value="CYTC"/>
    <property type="match status" value="1"/>
</dbReference>
<evidence type="ECO:0000259" key="19">
    <source>
        <dbReference type="PROSITE" id="PS51007"/>
    </source>
</evidence>
<comment type="function">
    <text evidence="13">Subunits I and II form the functional core of the enzyme complex. Electrons originating in cytochrome c are transferred via heme a and Cu(A) to the binuclear center formed by heme a3 and Cu(B).</text>
</comment>
<evidence type="ECO:0000256" key="16">
    <source>
        <dbReference type="PROSITE-ProRule" id="PRU00433"/>
    </source>
</evidence>
<evidence type="ECO:0000256" key="5">
    <source>
        <dbReference type="ARBA" id="ARBA00022660"/>
    </source>
</evidence>
<keyword evidence="3" id="KW-0813">Transport</keyword>
<comment type="subcellular location">
    <subcellularLocation>
        <location evidence="1">Membrane</location>
        <topology evidence="1">Multi-pass membrane protein</topology>
    </subcellularLocation>
</comment>
<dbReference type="InterPro" id="IPR045187">
    <property type="entry name" value="CcO_II"/>
</dbReference>
<keyword evidence="21" id="KW-1185">Reference proteome</keyword>
<reference evidence="20 21" key="1">
    <citation type="submission" date="2021-04" db="EMBL/GenBank/DDBJ databases">
        <authorList>
            <person name="Rodrigo-Torres L."/>
            <person name="Arahal R. D."/>
            <person name="Lucena T."/>
        </authorList>
    </citation>
    <scope>NUCLEOTIDE SEQUENCE [LARGE SCALE GENOMIC DNA]</scope>
    <source>
        <strain evidence="20 21">CECT 30171</strain>
    </source>
</reference>
<dbReference type="InterPro" id="IPR036909">
    <property type="entry name" value="Cyt_c-like_dom_sf"/>
</dbReference>
<dbReference type="EMBL" id="OU015430">
    <property type="protein sequence ID" value="CAG4976864.1"/>
    <property type="molecule type" value="Genomic_DNA"/>
</dbReference>
<keyword evidence="12 17" id="KW-0472">Membrane</keyword>
<dbReference type="InterPro" id="IPR002429">
    <property type="entry name" value="CcO_II-like_C"/>
</dbReference>
<dbReference type="SUPFAM" id="SSF46626">
    <property type="entry name" value="Cytochrome c"/>
    <property type="match status" value="1"/>
</dbReference>
<evidence type="ECO:0000256" key="6">
    <source>
        <dbReference type="ARBA" id="ARBA00022692"/>
    </source>
</evidence>
<keyword evidence="7 16" id="KW-0479">Metal-binding</keyword>
<evidence type="ECO:0000256" key="4">
    <source>
        <dbReference type="ARBA" id="ARBA00022617"/>
    </source>
</evidence>
<organism evidence="20 21">
    <name type="scientific">Novilysobacter luteus</name>
    <dbReference type="NCBI Taxonomy" id="2822368"/>
    <lineage>
        <taxon>Bacteria</taxon>
        <taxon>Pseudomonadati</taxon>
        <taxon>Pseudomonadota</taxon>
        <taxon>Gammaproteobacteria</taxon>
        <taxon>Lysobacterales</taxon>
        <taxon>Lysobacteraceae</taxon>
        <taxon>Novilysobacter</taxon>
    </lineage>
</organism>